<dbReference type="InterPro" id="IPR037053">
    <property type="entry name" value="Phage_tail_collar_dom_sf"/>
</dbReference>
<dbReference type="EMBL" id="JAZBJM010000017">
    <property type="protein sequence ID" value="MEM0519600.1"/>
    <property type="molecule type" value="Genomic_DNA"/>
</dbReference>
<dbReference type="InterPro" id="IPR011083">
    <property type="entry name" value="Phage_tail_collar_dom"/>
</dbReference>
<evidence type="ECO:0000256" key="1">
    <source>
        <dbReference type="SAM" id="MobiDB-lite"/>
    </source>
</evidence>
<dbReference type="RefSeq" id="WP_279449449.1">
    <property type="nucleotide sequence ID" value="NZ_JAZBJM010000017.1"/>
</dbReference>
<evidence type="ECO:0000313" key="3">
    <source>
        <dbReference type="EMBL" id="MEM0519600.1"/>
    </source>
</evidence>
<evidence type="ECO:0000313" key="5">
    <source>
        <dbReference type="Proteomes" id="UP001388259"/>
    </source>
</evidence>
<sequence length="170" mass="17735">MEPFLGQIQAFGFNFAPRGWAHCNGQLLAISQNTALFSLLGTIYGGDGRTTFALPDLRGRAGLHFGQGPGLSDIRIGERGGVENHTLTTAQMPSHNHTVAPGGKEEGNSDNPDGRYVAGDGTSSFGDTSDISLGASPSTFTGGGQSFGVRDPFLGINFCIALQGIYPSRS</sequence>
<keyword evidence="6" id="KW-1185">Reference proteome</keyword>
<protein>
    <submittedName>
        <fullName evidence="3">Tail fiber protein</fullName>
    </submittedName>
</protein>
<comment type="caution">
    <text evidence="3">The sequence shown here is derived from an EMBL/GenBank/DDBJ whole genome shotgun (WGS) entry which is preliminary data.</text>
</comment>
<accession>A0AB35YUU1</accession>
<evidence type="ECO:0000313" key="4">
    <source>
        <dbReference type="EMBL" id="MEM0574762.1"/>
    </source>
</evidence>
<dbReference type="Proteomes" id="UP001390963">
    <property type="component" value="Unassembled WGS sequence"/>
</dbReference>
<dbReference type="Pfam" id="PF07484">
    <property type="entry name" value="Collar"/>
    <property type="match status" value="1"/>
</dbReference>
<feature type="domain" description="Phage tail collar" evidence="2">
    <location>
        <begin position="6"/>
        <end position="61"/>
    </location>
</feature>
<proteinExistence type="predicted"/>
<reference evidence="3 6" key="1">
    <citation type="submission" date="2024-01" db="EMBL/GenBank/DDBJ databases">
        <title>Aequorivita flavus sp. nov., isolated from deep-sea sediment.</title>
        <authorList>
            <person name="Chen X."/>
        </authorList>
    </citation>
    <scope>NUCLEOTIDE SEQUENCE</scope>
    <source>
        <strain evidence="3">MCCC 1A16923</strain>
        <strain evidence="4 6">MCCC 1A16935</strain>
    </source>
</reference>
<name>A0AB35YUU1_9FLAO</name>
<dbReference type="SUPFAM" id="SSF88874">
    <property type="entry name" value="Receptor-binding domain of short tail fibre protein gp12"/>
    <property type="match status" value="1"/>
</dbReference>
<feature type="region of interest" description="Disordered" evidence="1">
    <location>
        <begin position="93"/>
        <end position="121"/>
    </location>
</feature>
<organism evidence="3 5">
    <name type="scientific">Aequorivita flava</name>
    <dbReference type="NCBI Taxonomy" id="3114371"/>
    <lineage>
        <taxon>Bacteria</taxon>
        <taxon>Pseudomonadati</taxon>
        <taxon>Bacteroidota</taxon>
        <taxon>Flavobacteriia</taxon>
        <taxon>Flavobacteriales</taxon>
        <taxon>Flavobacteriaceae</taxon>
        <taxon>Aequorivita</taxon>
    </lineage>
</organism>
<dbReference type="Gene3D" id="3.90.1340.10">
    <property type="entry name" value="Phage tail collar domain"/>
    <property type="match status" value="1"/>
</dbReference>
<dbReference type="EMBL" id="JBANCF010000019">
    <property type="protein sequence ID" value="MEM0574762.1"/>
    <property type="molecule type" value="Genomic_DNA"/>
</dbReference>
<evidence type="ECO:0000313" key="6">
    <source>
        <dbReference type="Proteomes" id="UP001390963"/>
    </source>
</evidence>
<dbReference type="AlphaFoldDB" id="A0AB35YUU1"/>
<evidence type="ECO:0000259" key="2">
    <source>
        <dbReference type="Pfam" id="PF07484"/>
    </source>
</evidence>
<dbReference type="Proteomes" id="UP001388259">
    <property type="component" value="Unassembled WGS sequence"/>
</dbReference>
<gene>
    <name evidence="4" type="ORF">VZD24_14650</name>
    <name evidence="3" type="ORF">VZD85_14655</name>
</gene>